<evidence type="ECO:0000313" key="2">
    <source>
        <dbReference type="Proteomes" id="UP000054047"/>
    </source>
</evidence>
<gene>
    <name evidence="1" type="ORF">ANCDUO_14315</name>
</gene>
<dbReference type="EMBL" id="KN737190">
    <property type="protein sequence ID" value="KIH55527.1"/>
    <property type="molecule type" value="Genomic_DNA"/>
</dbReference>
<accession>A0A0C2D0F8</accession>
<keyword evidence="2" id="KW-1185">Reference proteome</keyword>
<proteinExistence type="predicted"/>
<name>A0A0C2D0F8_9BILA</name>
<dbReference type="AlphaFoldDB" id="A0A0C2D0F8"/>
<organism evidence="1 2">
    <name type="scientific">Ancylostoma duodenale</name>
    <dbReference type="NCBI Taxonomy" id="51022"/>
    <lineage>
        <taxon>Eukaryota</taxon>
        <taxon>Metazoa</taxon>
        <taxon>Ecdysozoa</taxon>
        <taxon>Nematoda</taxon>
        <taxon>Chromadorea</taxon>
        <taxon>Rhabditida</taxon>
        <taxon>Rhabditina</taxon>
        <taxon>Rhabditomorpha</taxon>
        <taxon>Strongyloidea</taxon>
        <taxon>Ancylostomatidae</taxon>
        <taxon>Ancylostomatinae</taxon>
        <taxon>Ancylostoma</taxon>
    </lineage>
</organism>
<sequence length="72" mass="8262">MQQKAFLEEILRKKAGTSVDSTRIEPVRVKRQWGWGHGFHEFGHGWGWGRPWGLGGFYGGWGYPYGYGGFWG</sequence>
<evidence type="ECO:0000313" key="1">
    <source>
        <dbReference type="EMBL" id="KIH55527.1"/>
    </source>
</evidence>
<reference evidence="1 2" key="1">
    <citation type="submission" date="2013-12" db="EMBL/GenBank/DDBJ databases">
        <title>Draft genome of the parsitic nematode Ancylostoma duodenale.</title>
        <authorList>
            <person name="Mitreva M."/>
        </authorList>
    </citation>
    <scope>NUCLEOTIDE SEQUENCE [LARGE SCALE GENOMIC DNA]</scope>
    <source>
        <strain evidence="1 2">Zhejiang</strain>
    </source>
</reference>
<protein>
    <submittedName>
        <fullName evidence="1">Sulfur globule protein TR2 domain protein</fullName>
    </submittedName>
</protein>
<dbReference type="Proteomes" id="UP000054047">
    <property type="component" value="Unassembled WGS sequence"/>
</dbReference>